<dbReference type="EMBL" id="JAQQPO010000014">
    <property type="protein sequence ID" value="MDC7959150.1"/>
    <property type="molecule type" value="Genomic_DNA"/>
</dbReference>
<dbReference type="InterPro" id="IPR031158">
    <property type="entry name" value="GH10_AS"/>
</dbReference>
<evidence type="ECO:0000313" key="16">
    <source>
        <dbReference type="EMBL" id="RGX11125.1"/>
    </source>
</evidence>
<comment type="similarity">
    <text evidence="2">Belongs to the glycosyl hydrolase 10 (cellulase F) family.</text>
</comment>
<dbReference type="Proteomes" id="UP000286031">
    <property type="component" value="Unassembled WGS sequence"/>
</dbReference>
<evidence type="ECO:0000256" key="10">
    <source>
        <dbReference type="ARBA" id="ARBA00023326"/>
    </source>
</evidence>
<evidence type="ECO:0000256" key="6">
    <source>
        <dbReference type="ARBA" id="ARBA00022737"/>
    </source>
</evidence>
<evidence type="ECO:0000313" key="17">
    <source>
        <dbReference type="Proteomes" id="UP000286031"/>
    </source>
</evidence>
<evidence type="ECO:0000256" key="11">
    <source>
        <dbReference type="PROSITE-ProRule" id="PRU10061"/>
    </source>
</evidence>
<comment type="caution">
    <text evidence="16">The sequence shown here is derived from an EMBL/GenBank/DDBJ whole genome shotgun (WGS) entry which is preliminary data.</text>
</comment>
<feature type="active site" description="Nucleophile" evidence="11">
    <location>
        <position position="644"/>
    </location>
</feature>
<reference evidence="13 18" key="2">
    <citation type="journal article" date="2019" name="Nat. Med.">
        <title>A library of human gut bacterial isolates paired with longitudinal multiomics data enables mechanistic microbiome research.</title>
        <authorList>
            <person name="Poyet M."/>
            <person name="Groussin M."/>
            <person name="Gibbons S.M."/>
            <person name="Avila-Pacheco J."/>
            <person name="Jiang X."/>
            <person name="Kearney S.M."/>
            <person name="Perrotta A.R."/>
            <person name="Berdy B."/>
            <person name="Zhao S."/>
            <person name="Lieberman T.D."/>
            <person name="Swanson P.K."/>
            <person name="Smith M."/>
            <person name="Roesemann S."/>
            <person name="Alexander J.E."/>
            <person name="Rich S.A."/>
            <person name="Livny J."/>
            <person name="Vlamakis H."/>
            <person name="Clish C."/>
            <person name="Bullock K."/>
            <person name="Deik A."/>
            <person name="Scott J."/>
            <person name="Pierce K.A."/>
            <person name="Xavier R.J."/>
            <person name="Alm E.J."/>
        </authorList>
    </citation>
    <scope>NUCLEOTIDE SEQUENCE [LARGE SCALE GENOMIC DNA]</scope>
    <source>
        <strain evidence="13 18">BIOML-A2</strain>
    </source>
</reference>
<proteinExistence type="inferred from homology"/>
<keyword evidence="6" id="KW-0677">Repeat</keyword>
<keyword evidence="9" id="KW-0326">Glycosidase</keyword>
<accession>A0A413ETV1</accession>
<dbReference type="EMBL" id="VWFC01000004">
    <property type="protein sequence ID" value="KAB1329442.1"/>
    <property type="molecule type" value="Genomic_DNA"/>
</dbReference>
<comment type="catalytic activity">
    <reaction evidence="1">
        <text>Endohydrolysis of (1-&gt;4)-beta-D-xylosidic linkages in xylans.</text>
        <dbReference type="EC" id="3.2.1.8"/>
    </reaction>
</comment>
<evidence type="ECO:0000313" key="18">
    <source>
        <dbReference type="Proteomes" id="UP000375690"/>
    </source>
</evidence>
<dbReference type="Pfam" id="PF00331">
    <property type="entry name" value="Glyco_hydro_10"/>
    <property type="match status" value="2"/>
</dbReference>
<protein>
    <recommendedName>
        <fullName evidence="3">endo-1,4-beta-xylanase</fullName>
        <ecNumber evidence="3">3.2.1.8</ecNumber>
    </recommendedName>
</protein>
<keyword evidence="10" id="KW-0624">Polysaccharide degradation</keyword>
<evidence type="ECO:0000259" key="12">
    <source>
        <dbReference type="PROSITE" id="PS51760"/>
    </source>
</evidence>
<evidence type="ECO:0000256" key="2">
    <source>
        <dbReference type="ARBA" id="ARBA00007495"/>
    </source>
</evidence>
<dbReference type="InterPro" id="IPR017853">
    <property type="entry name" value="GH"/>
</dbReference>
<dbReference type="Gene3D" id="3.20.20.80">
    <property type="entry name" value="Glycosidases"/>
    <property type="match status" value="2"/>
</dbReference>
<evidence type="ECO:0000313" key="14">
    <source>
        <dbReference type="EMBL" id="MDC2741039.1"/>
    </source>
</evidence>
<evidence type="ECO:0000313" key="15">
    <source>
        <dbReference type="EMBL" id="MDC7959150.1"/>
    </source>
</evidence>
<dbReference type="AlphaFoldDB" id="A0A413ETV1"/>
<feature type="domain" description="GH10" evidence="12">
    <location>
        <begin position="428"/>
        <end position="725"/>
    </location>
</feature>
<dbReference type="InterPro" id="IPR001000">
    <property type="entry name" value="GH10_dom"/>
</dbReference>
<reference evidence="16 17" key="1">
    <citation type="submission" date="2018-08" db="EMBL/GenBank/DDBJ databases">
        <title>A genome reference for cultivated species of the human gut microbiota.</title>
        <authorList>
            <person name="Zou Y."/>
            <person name="Xue W."/>
            <person name="Luo G."/>
        </authorList>
    </citation>
    <scope>NUCLEOTIDE SEQUENCE [LARGE SCALE GENOMIC DNA]</scope>
    <source>
        <strain evidence="16 17">AF04-46</strain>
    </source>
</reference>
<dbReference type="GO" id="GO:0045493">
    <property type="term" value="P:xylan catabolic process"/>
    <property type="evidence" value="ECO:0007669"/>
    <property type="project" value="UniProtKB-KW"/>
</dbReference>
<dbReference type="SMART" id="SM00633">
    <property type="entry name" value="Glyco_10"/>
    <property type="match status" value="1"/>
</dbReference>
<evidence type="ECO:0000256" key="9">
    <source>
        <dbReference type="ARBA" id="ARBA00023295"/>
    </source>
</evidence>
<gene>
    <name evidence="16" type="ORF">DWV35_07820</name>
    <name evidence="13" type="ORF">F3B53_05430</name>
    <name evidence="14" type="ORF">PO382_02230</name>
    <name evidence="15" type="ORF">PQ628_13110</name>
</gene>
<evidence type="ECO:0000256" key="3">
    <source>
        <dbReference type="ARBA" id="ARBA00012590"/>
    </source>
</evidence>
<dbReference type="Proteomes" id="UP001215078">
    <property type="component" value="Unassembled WGS sequence"/>
</dbReference>
<dbReference type="EMBL" id="QSBI01000007">
    <property type="protein sequence ID" value="RGX11125.1"/>
    <property type="molecule type" value="Genomic_DNA"/>
</dbReference>
<dbReference type="InterPro" id="IPR008979">
    <property type="entry name" value="Galactose-bd-like_sf"/>
</dbReference>
<keyword evidence="8" id="KW-0119">Carbohydrate metabolism</keyword>
<evidence type="ECO:0000256" key="1">
    <source>
        <dbReference type="ARBA" id="ARBA00000681"/>
    </source>
</evidence>
<evidence type="ECO:0000256" key="7">
    <source>
        <dbReference type="ARBA" id="ARBA00022801"/>
    </source>
</evidence>
<dbReference type="GO" id="GO:0031176">
    <property type="term" value="F:endo-1,4-beta-xylanase activity"/>
    <property type="evidence" value="ECO:0007669"/>
    <property type="project" value="UniProtKB-EC"/>
</dbReference>
<sequence>MKYRNMLPFVALSVLILTSCDDNKMEWYKDPTHGAVTSSELPLQLAEKISRYKPLKEYLSDPNFKLGIGVGMDEYLGDETTTTIVNENFNDLTIGYAMKHGPMVDSKGNLKFDKVDQLFTKTTEAGISIYGHCLIWHTNQNASYLNSLIAPEVIPGPAGSNLLDLSGIEDGTFDGWNRKNGSDAMSIVEGEGLTTTSKALKFTVGSSVTAAHSVQLYTPDISAVSGHNYEISFFVRSDKAGKARLTFAGLGNNYPYKDWYATGGSWTEAFETTSQWQQVKITVNDFVSTTFQIAFEFGYLPDVTYYVDNIVVTDKDADPTVVNLISNGDFESKAITPWGAWSSGKAAISEEGEGYGSSYSMKLTSSVDGGAGNAYKAQAGYGFDTPLEVGKTYEFSAMIKASVSTTFQIQIQNSTSYAGECYVDGNVSTTWTEFKKEFTVSKEDMNRFCINFGVSAGDYYIDNIVLSEKVVETRAVTRASGPTIIEKTDEEKAEIIRDAMEDWISKMVTHCKPYVHAWDVVNEPMDDGKTSDIKTGKGKTDLASDEFYWQDYFLTPKDYAVEAFKLARQYGNPDDKLFINDYNLEYNLNKCDGLIKYVEYIESKGAIVDGIGTQMHIAIDSNKDNIAQMFQKLGATGKLIKVSELDIKVNTSSPTTENLAQQAEMYQYVIDMYKKYIPVDKQYGITIWGVSDNEKEHVNWIPNDAPNLWDANYARKHAYKGVADGLAGKDVSEDFTGDLEL</sequence>
<keyword evidence="7 16" id="KW-0378">Hydrolase</keyword>
<dbReference type="Proteomes" id="UP001219389">
    <property type="component" value="Unassembled WGS sequence"/>
</dbReference>
<evidence type="ECO:0000256" key="5">
    <source>
        <dbReference type="ARBA" id="ARBA00022729"/>
    </source>
</evidence>
<dbReference type="EMBL" id="JAQNZF010000002">
    <property type="protein sequence ID" value="MDC2741039.1"/>
    <property type="molecule type" value="Genomic_DNA"/>
</dbReference>
<dbReference type="PROSITE" id="PS51760">
    <property type="entry name" value="GH10_2"/>
    <property type="match status" value="1"/>
</dbReference>
<evidence type="ECO:0000256" key="4">
    <source>
        <dbReference type="ARBA" id="ARBA00022651"/>
    </source>
</evidence>
<dbReference type="InterPro" id="IPR044846">
    <property type="entry name" value="GH10"/>
</dbReference>
<dbReference type="Gene3D" id="2.60.120.260">
    <property type="entry name" value="Galactose-binding domain-like"/>
    <property type="match status" value="2"/>
</dbReference>
<dbReference type="RefSeq" id="WP_117514346.1">
    <property type="nucleotide sequence ID" value="NZ_CP113514.1"/>
</dbReference>
<name>A0A413ETV1_BACOV</name>
<dbReference type="EC" id="3.2.1.8" evidence="3"/>
<dbReference type="Pfam" id="PF02018">
    <property type="entry name" value="CBM_4_9"/>
    <property type="match status" value="2"/>
</dbReference>
<keyword evidence="5" id="KW-0732">Signal</keyword>
<organism evidence="16 17">
    <name type="scientific">Bacteroides ovatus</name>
    <dbReference type="NCBI Taxonomy" id="28116"/>
    <lineage>
        <taxon>Bacteria</taxon>
        <taxon>Pseudomonadati</taxon>
        <taxon>Bacteroidota</taxon>
        <taxon>Bacteroidia</taxon>
        <taxon>Bacteroidales</taxon>
        <taxon>Bacteroidaceae</taxon>
        <taxon>Bacteroides</taxon>
    </lineage>
</organism>
<keyword evidence="4" id="KW-0858">Xylan degradation</keyword>
<dbReference type="SUPFAM" id="SSF51445">
    <property type="entry name" value="(Trans)glycosidases"/>
    <property type="match status" value="1"/>
</dbReference>
<reference evidence="14" key="3">
    <citation type="submission" date="2022-10" db="EMBL/GenBank/DDBJ databases">
        <title>Human gut microbiome strain richness.</title>
        <authorList>
            <person name="Chen-Liaw A."/>
        </authorList>
    </citation>
    <scope>NUCLEOTIDE SEQUENCE</scope>
    <source>
        <strain evidence="14">BSD2780120875st1_E1_BSD2780120875_150330</strain>
        <strain evidence="15">RTP21484st1_H8_RTP21484_190118</strain>
    </source>
</reference>
<dbReference type="PANTHER" id="PTHR31490">
    <property type="entry name" value="GLYCOSYL HYDROLASE"/>
    <property type="match status" value="1"/>
</dbReference>
<evidence type="ECO:0000313" key="13">
    <source>
        <dbReference type="EMBL" id="KAB1329442.1"/>
    </source>
</evidence>
<dbReference type="PROSITE" id="PS51257">
    <property type="entry name" value="PROKAR_LIPOPROTEIN"/>
    <property type="match status" value="1"/>
</dbReference>
<dbReference type="PROSITE" id="PS00591">
    <property type="entry name" value="GH10_1"/>
    <property type="match status" value="1"/>
</dbReference>
<dbReference type="InterPro" id="IPR003305">
    <property type="entry name" value="CenC_carb-bd"/>
</dbReference>
<evidence type="ECO:0000256" key="8">
    <source>
        <dbReference type="ARBA" id="ARBA00023277"/>
    </source>
</evidence>
<dbReference type="PANTHER" id="PTHR31490:SF88">
    <property type="entry name" value="BETA-XYLANASE"/>
    <property type="match status" value="1"/>
</dbReference>
<dbReference type="SUPFAM" id="SSF49785">
    <property type="entry name" value="Galactose-binding domain-like"/>
    <property type="match status" value="2"/>
</dbReference>
<dbReference type="Proteomes" id="UP000375690">
    <property type="component" value="Unassembled WGS sequence"/>
</dbReference>